<dbReference type="GO" id="GO:0009007">
    <property type="term" value="F:site-specific DNA-methyltransferase (adenine-specific) activity"/>
    <property type="evidence" value="ECO:0007669"/>
    <property type="project" value="UniProtKB-EC"/>
</dbReference>
<evidence type="ECO:0000313" key="9">
    <source>
        <dbReference type="Proteomes" id="UP000276886"/>
    </source>
</evidence>
<comment type="similarity">
    <text evidence="1">Belongs to the N(4)/N(6)-methyltransferase family.</text>
</comment>
<dbReference type="Pfam" id="PF01555">
    <property type="entry name" value="N6_N4_Mtase"/>
    <property type="match status" value="1"/>
</dbReference>
<sequence length="679" mass="77260">MSREHRMSYEQMTRSDLIRLLEQHDQARSEAGKDGIVMSYTGRTAPWQIIRQVKPKMTKINQRVSTGAVHEQAENIVMEGENLSAMVTLYKYRGQVDLVLTDPPYNTGEDFRYNDKWDQDPNDPDLGDLVPKEDGSRHSKWLRFMTPRLWMMREMLKPGGVIAICIDHRELYRLGMLMDEIFREENRIGIINWQKAYSPKSDTGGKKGGLSTATEYVLVYAKDIDKAKTTLLDRTEEMDARYQSTVDGDPDEWKSGDCSGPNASTHRKMVYAIQSPFTGKLFYPPEGRCWANEKPTMKAWLEGWGSEYQDKWIDDDNQYTDKNGKLWKVKALVLKGTTFVNGEQVAGQKIIKDARTLALKKMKEGTWPPLFFGLTGETGPQQKRYLKDVKKGKVAMTYWANEDYTIPLNIESQSWDHEESGHSQTGINELNAVVGKGHDFKTVKPLRLMSKIIQIWCKPDGIVLDPFAGSGTTGHAVLDVNHKAGANRRFILIEQGNDVKGDLYAKTLTADRIRRVITGDWKAGKCSPLGGGFQFQELKRQQVDAAAVSALQREEMIDLLLTSHWDKSERSKTSLSRLLPGDSRYLFAVNSRNEGFFLIWDGADKPSILNRETFKNIIQEAKIHSLAERYHVYAALAPYSGRTVEFYKIPDRVLEHIGFNSRADAYNNDVDVDVEVEQG</sequence>
<dbReference type="InterPro" id="IPR002052">
    <property type="entry name" value="DNA_methylase_N6_adenine_CS"/>
</dbReference>
<dbReference type="AlphaFoldDB" id="A0A3M3TSQ0"/>
<dbReference type="InterPro" id="IPR002941">
    <property type="entry name" value="DNA_methylase_N4/N6"/>
</dbReference>
<gene>
    <name evidence="8" type="ORF">ALQ44_01582</name>
</gene>
<dbReference type="EMBL" id="RBPQ01000214">
    <property type="protein sequence ID" value="RMO23914.1"/>
    <property type="molecule type" value="Genomic_DNA"/>
</dbReference>
<evidence type="ECO:0000256" key="4">
    <source>
        <dbReference type="ARBA" id="ARBA00022679"/>
    </source>
</evidence>
<keyword evidence="5" id="KW-0949">S-adenosyl-L-methionine</keyword>
<name>A0A3M3TSQ0_PSESJ</name>
<dbReference type="GO" id="GO:0008170">
    <property type="term" value="F:N-methyltransferase activity"/>
    <property type="evidence" value="ECO:0007669"/>
    <property type="project" value="InterPro"/>
</dbReference>
<dbReference type="EC" id="2.1.1.72" evidence="2"/>
<accession>A0A3M3TSQ0</accession>
<comment type="caution">
    <text evidence="8">The sequence shown here is derived from an EMBL/GenBank/DDBJ whole genome shotgun (WGS) entry which is preliminary data.</text>
</comment>
<evidence type="ECO:0000256" key="6">
    <source>
        <dbReference type="ARBA" id="ARBA00047942"/>
    </source>
</evidence>
<evidence type="ECO:0000256" key="3">
    <source>
        <dbReference type="ARBA" id="ARBA00022603"/>
    </source>
</evidence>
<dbReference type="PRINTS" id="PR00506">
    <property type="entry name" value="D21N6MTFRASE"/>
</dbReference>
<dbReference type="InterPro" id="IPR002295">
    <property type="entry name" value="N4/N6-MTase_EcoPI_Mod-like"/>
</dbReference>
<evidence type="ECO:0000256" key="2">
    <source>
        <dbReference type="ARBA" id="ARBA00011900"/>
    </source>
</evidence>
<evidence type="ECO:0000256" key="5">
    <source>
        <dbReference type="ARBA" id="ARBA00022691"/>
    </source>
</evidence>
<evidence type="ECO:0000256" key="1">
    <source>
        <dbReference type="ARBA" id="ARBA00006594"/>
    </source>
</evidence>
<dbReference type="GO" id="GO:0003677">
    <property type="term" value="F:DNA binding"/>
    <property type="evidence" value="ECO:0007669"/>
    <property type="project" value="InterPro"/>
</dbReference>
<dbReference type="SUPFAM" id="SSF53335">
    <property type="entry name" value="S-adenosyl-L-methionine-dependent methyltransferases"/>
    <property type="match status" value="1"/>
</dbReference>
<organism evidence="8 9">
    <name type="scientific">Pseudomonas syringae pv. pisi</name>
    <dbReference type="NCBI Taxonomy" id="59510"/>
    <lineage>
        <taxon>Bacteria</taxon>
        <taxon>Pseudomonadati</taxon>
        <taxon>Pseudomonadota</taxon>
        <taxon>Gammaproteobacteria</taxon>
        <taxon>Pseudomonadales</taxon>
        <taxon>Pseudomonadaceae</taxon>
        <taxon>Pseudomonas</taxon>
        <taxon>Pseudomonas syringae</taxon>
    </lineage>
</organism>
<evidence type="ECO:0000259" key="7">
    <source>
        <dbReference type="Pfam" id="PF01555"/>
    </source>
</evidence>
<reference evidence="8 9" key="1">
    <citation type="submission" date="2018-08" db="EMBL/GenBank/DDBJ databases">
        <title>Recombination of ecologically and evolutionarily significant loci maintains genetic cohesion in the Pseudomonas syringae species complex.</title>
        <authorList>
            <person name="Dillon M."/>
            <person name="Thakur S."/>
            <person name="Almeida R.N.D."/>
            <person name="Weir B.S."/>
            <person name="Guttman D.S."/>
        </authorList>
    </citation>
    <scope>NUCLEOTIDE SEQUENCE [LARGE SCALE GENOMIC DNA]</scope>
    <source>
        <strain evidence="8 9">ICMP 2788</strain>
    </source>
</reference>
<dbReference type="Proteomes" id="UP000276886">
    <property type="component" value="Unassembled WGS sequence"/>
</dbReference>
<feature type="domain" description="DNA methylase N-4/N-6" evidence="7">
    <location>
        <begin position="96"/>
        <end position="496"/>
    </location>
</feature>
<protein>
    <recommendedName>
        <fullName evidence="2">site-specific DNA-methyltransferase (adenine-specific)</fullName>
        <ecNumber evidence="2">2.1.1.72</ecNumber>
    </recommendedName>
</protein>
<comment type="catalytic activity">
    <reaction evidence="6">
        <text>a 2'-deoxyadenosine in DNA + S-adenosyl-L-methionine = an N(6)-methyl-2'-deoxyadenosine in DNA + S-adenosyl-L-homocysteine + H(+)</text>
        <dbReference type="Rhea" id="RHEA:15197"/>
        <dbReference type="Rhea" id="RHEA-COMP:12418"/>
        <dbReference type="Rhea" id="RHEA-COMP:12419"/>
        <dbReference type="ChEBI" id="CHEBI:15378"/>
        <dbReference type="ChEBI" id="CHEBI:57856"/>
        <dbReference type="ChEBI" id="CHEBI:59789"/>
        <dbReference type="ChEBI" id="CHEBI:90615"/>
        <dbReference type="ChEBI" id="CHEBI:90616"/>
        <dbReference type="EC" id="2.1.1.72"/>
    </reaction>
</comment>
<dbReference type="GO" id="GO:0032259">
    <property type="term" value="P:methylation"/>
    <property type="evidence" value="ECO:0007669"/>
    <property type="project" value="UniProtKB-KW"/>
</dbReference>
<dbReference type="InterPro" id="IPR029063">
    <property type="entry name" value="SAM-dependent_MTases_sf"/>
</dbReference>
<keyword evidence="4" id="KW-0808">Transferase</keyword>
<proteinExistence type="inferred from homology"/>
<keyword evidence="3 8" id="KW-0489">Methyltransferase</keyword>
<evidence type="ECO:0000313" key="8">
    <source>
        <dbReference type="EMBL" id="RMO23914.1"/>
    </source>
</evidence>
<dbReference type="Gene3D" id="3.40.50.150">
    <property type="entry name" value="Vaccinia Virus protein VP39"/>
    <property type="match status" value="1"/>
</dbReference>
<dbReference type="PROSITE" id="PS00092">
    <property type="entry name" value="N6_MTASE"/>
    <property type="match status" value="1"/>
</dbReference>